<gene>
    <name evidence="2" type="ORF">SAMN04488057_11297</name>
</gene>
<sequence length="76" mass="8428">MTDLGLYLAKRTVNKAEVSRRTGISKSRLTQLTSNDSAKLRADELYLIALAINVDPGEMFKELFGGLGLREKKDKA</sequence>
<dbReference type="EMBL" id="FRCY01000012">
    <property type="protein sequence ID" value="SHN23326.1"/>
    <property type="molecule type" value="Genomic_DNA"/>
</dbReference>
<organism evidence="2 3">
    <name type="scientific">Cyclobacterium lianum</name>
    <dbReference type="NCBI Taxonomy" id="388280"/>
    <lineage>
        <taxon>Bacteria</taxon>
        <taxon>Pseudomonadati</taxon>
        <taxon>Bacteroidota</taxon>
        <taxon>Cytophagia</taxon>
        <taxon>Cytophagales</taxon>
        <taxon>Cyclobacteriaceae</taxon>
        <taxon>Cyclobacterium</taxon>
    </lineage>
</organism>
<dbReference type="Pfam" id="PF13443">
    <property type="entry name" value="HTH_26"/>
    <property type="match status" value="1"/>
</dbReference>
<protein>
    <submittedName>
        <fullName evidence="2">Putative transcriptional regulator</fullName>
    </submittedName>
</protein>
<dbReference type="InterPro" id="IPR001387">
    <property type="entry name" value="Cro/C1-type_HTH"/>
</dbReference>
<evidence type="ECO:0000259" key="1">
    <source>
        <dbReference type="PROSITE" id="PS50943"/>
    </source>
</evidence>
<accession>A0A1M7PZL6</accession>
<dbReference type="AlphaFoldDB" id="A0A1M7PZL6"/>
<name>A0A1M7PZL6_9BACT</name>
<proteinExistence type="predicted"/>
<dbReference type="PROSITE" id="PS50943">
    <property type="entry name" value="HTH_CROC1"/>
    <property type="match status" value="1"/>
</dbReference>
<dbReference type="Gene3D" id="1.10.260.40">
    <property type="entry name" value="lambda repressor-like DNA-binding domains"/>
    <property type="match status" value="1"/>
</dbReference>
<dbReference type="OrthoDB" id="1123008at2"/>
<feature type="domain" description="HTH cro/C1-type" evidence="1">
    <location>
        <begin position="16"/>
        <end position="59"/>
    </location>
</feature>
<keyword evidence="3" id="KW-1185">Reference proteome</keyword>
<evidence type="ECO:0000313" key="3">
    <source>
        <dbReference type="Proteomes" id="UP000184513"/>
    </source>
</evidence>
<dbReference type="InterPro" id="IPR010982">
    <property type="entry name" value="Lambda_DNA-bd_dom_sf"/>
</dbReference>
<evidence type="ECO:0000313" key="2">
    <source>
        <dbReference type="EMBL" id="SHN23326.1"/>
    </source>
</evidence>
<dbReference type="SUPFAM" id="SSF47413">
    <property type="entry name" value="lambda repressor-like DNA-binding domains"/>
    <property type="match status" value="1"/>
</dbReference>
<dbReference type="GO" id="GO:0003677">
    <property type="term" value="F:DNA binding"/>
    <property type="evidence" value="ECO:0007669"/>
    <property type="project" value="InterPro"/>
</dbReference>
<dbReference type="RefSeq" id="WP_073096211.1">
    <property type="nucleotide sequence ID" value="NZ_FRCY01000012.1"/>
</dbReference>
<reference evidence="2 3" key="1">
    <citation type="submission" date="2016-11" db="EMBL/GenBank/DDBJ databases">
        <authorList>
            <person name="Jaros S."/>
            <person name="Januszkiewicz K."/>
            <person name="Wedrychowicz H."/>
        </authorList>
    </citation>
    <scope>NUCLEOTIDE SEQUENCE [LARGE SCALE GENOMIC DNA]</scope>
    <source>
        <strain evidence="2 3">CGMCC 1.6102</strain>
    </source>
</reference>
<dbReference type="STRING" id="388280.SAMN04488057_11297"/>
<dbReference type="Proteomes" id="UP000184513">
    <property type="component" value="Unassembled WGS sequence"/>
</dbReference>